<dbReference type="AlphaFoldDB" id="A0AAQ3WKF6"/>
<dbReference type="Proteomes" id="UP001341281">
    <property type="component" value="Chromosome 03"/>
</dbReference>
<feature type="region of interest" description="Disordered" evidence="1">
    <location>
        <begin position="1"/>
        <end position="21"/>
    </location>
</feature>
<dbReference type="PANTHER" id="PTHR36713:SF1">
    <property type="entry name" value="OS09G0344700 PROTEIN"/>
    <property type="match status" value="1"/>
</dbReference>
<evidence type="ECO:0000313" key="2">
    <source>
        <dbReference type="EMBL" id="WVZ64626.1"/>
    </source>
</evidence>
<accession>A0AAQ3WKF6</accession>
<gene>
    <name evidence="2" type="ORF">U9M48_014120</name>
</gene>
<organism evidence="2 3">
    <name type="scientific">Paspalum notatum var. saurae</name>
    <dbReference type="NCBI Taxonomy" id="547442"/>
    <lineage>
        <taxon>Eukaryota</taxon>
        <taxon>Viridiplantae</taxon>
        <taxon>Streptophyta</taxon>
        <taxon>Embryophyta</taxon>
        <taxon>Tracheophyta</taxon>
        <taxon>Spermatophyta</taxon>
        <taxon>Magnoliopsida</taxon>
        <taxon>Liliopsida</taxon>
        <taxon>Poales</taxon>
        <taxon>Poaceae</taxon>
        <taxon>PACMAD clade</taxon>
        <taxon>Panicoideae</taxon>
        <taxon>Andropogonodae</taxon>
        <taxon>Paspaleae</taxon>
        <taxon>Paspalinae</taxon>
        <taxon>Paspalum</taxon>
    </lineage>
</organism>
<evidence type="ECO:0000256" key="1">
    <source>
        <dbReference type="SAM" id="MobiDB-lite"/>
    </source>
</evidence>
<reference evidence="2 3" key="1">
    <citation type="submission" date="2024-02" db="EMBL/GenBank/DDBJ databases">
        <title>High-quality chromosome-scale genome assembly of Pensacola bahiagrass (Paspalum notatum Flugge var. saurae).</title>
        <authorList>
            <person name="Vega J.M."/>
            <person name="Podio M."/>
            <person name="Orjuela J."/>
            <person name="Siena L.A."/>
            <person name="Pessino S.C."/>
            <person name="Combes M.C."/>
            <person name="Mariac C."/>
            <person name="Albertini E."/>
            <person name="Pupilli F."/>
            <person name="Ortiz J.P.A."/>
            <person name="Leblanc O."/>
        </authorList>
    </citation>
    <scope>NUCLEOTIDE SEQUENCE [LARGE SCALE GENOMIC DNA]</scope>
    <source>
        <strain evidence="2">R1</strain>
        <tissue evidence="2">Leaf</tissue>
    </source>
</reference>
<name>A0AAQ3WKF6_PASNO</name>
<feature type="region of interest" description="Disordered" evidence="1">
    <location>
        <begin position="55"/>
        <end position="84"/>
    </location>
</feature>
<dbReference type="PANTHER" id="PTHR36713">
    <property type="entry name" value="OS09G0344700 PROTEIN"/>
    <property type="match status" value="1"/>
</dbReference>
<dbReference type="EMBL" id="CP144747">
    <property type="protein sequence ID" value="WVZ64626.1"/>
    <property type="molecule type" value="Genomic_DNA"/>
</dbReference>
<evidence type="ECO:0000313" key="3">
    <source>
        <dbReference type="Proteomes" id="UP001341281"/>
    </source>
</evidence>
<protein>
    <submittedName>
        <fullName evidence="2">Uncharacterized protein</fullName>
    </submittedName>
</protein>
<proteinExistence type="predicted"/>
<sequence>MAGEDELLAGKGVPIRPPSPRLEDAGLENCALPPESIAEAFALAVVAAVSSRLNLSDDEEGEERRAWGVSPRGGGCVDAAAPAR</sequence>
<keyword evidence="3" id="KW-1185">Reference proteome</keyword>